<dbReference type="EMBL" id="JAIWYP010000004">
    <property type="protein sequence ID" value="KAH3833065.1"/>
    <property type="molecule type" value="Genomic_DNA"/>
</dbReference>
<sequence length="91" mass="10111">MSSRWGFSQNSNLSIGSLLFTFAVNVASRGNTAPPTGGHVFERTGTTFELNQHIIKIILTNFELHRGIIGTNLLSKFNEDRTRNVASRVFT</sequence>
<dbReference type="AlphaFoldDB" id="A0A9D4K4W5"/>
<keyword evidence="1" id="KW-0732">Signal</keyword>
<evidence type="ECO:0000313" key="3">
    <source>
        <dbReference type="Proteomes" id="UP000828390"/>
    </source>
</evidence>
<organism evidence="2 3">
    <name type="scientific">Dreissena polymorpha</name>
    <name type="common">Zebra mussel</name>
    <name type="synonym">Mytilus polymorpha</name>
    <dbReference type="NCBI Taxonomy" id="45954"/>
    <lineage>
        <taxon>Eukaryota</taxon>
        <taxon>Metazoa</taxon>
        <taxon>Spiralia</taxon>
        <taxon>Lophotrochozoa</taxon>
        <taxon>Mollusca</taxon>
        <taxon>Bivalvia</taxon>
        <taxon>Autobranchia</taxon>
        <taxon>Heteroconchia</taxon>
        <taxon>Euheterodonta</taxon>
        <taxon>Imparidentia</taxon>
        <taxon>Neoheterodontei</taxon>
        <taxon>Myida</taxon>
        <taxon>Dreissenoidea</taxon>
        <taxon>Dreissenidae</taxon>
        <taxon>Dreissena</taxon>
    </lineage>
</organism>
<dbReference type="Proteomes" id="UP000828390">
    <property type="component" value="Unassembled WGS sequence"/>
</dbReference>
<accession>A0A9D4K4W5</accession>
<evidence type="ECO:0000256" key="1">
    <source>
        <dbReference type="SAM" id="SignalP"/>
    </source>
</evidence>
<protein>
    <recommendedName>
        <fullName evidence="4">Secreted protein</fullName>
    </recommendedName>
</protein>
<evidence type="ECO:0000313" key="2">
    <source>
        <dbReference type="EMBL" id="KAH3833065.1"/>
    </source>
</evidence>
<gene>
    <name evidence="2" type="ORF">DPMN_106366</name>
</gene>
<reference evidence="2" key="2">
    <citation type="submission" date="2020-11" db="EMBL/GenBank/DDBJ databases">
        <authorList>
            <person name="McCartney M.A."/>
            <person name="Auch B."/>
            <person name="Kono T."/>
            <person name="Mallez S."/>
            <person name="Becker A."/>
            <person name="Gohl D.M."/>
            <person name="Silverstein K.A.T."/>
            <person name="Koren S."/>
            <person name="Bechman K.B."/>
            <person name="Herman A."/>
            <person name="Abrahante J.E."/>
            <person name="Garbe J."/>
        </authorList>
    </citation>
    <scope>NUCLEOTIDE SEQUENCE</scope>
    <source>
        <strain evidence="2">Duluth1</strain>
        <tissue evidence="2">Whole animal</tissue>
    </source>
</reference>
<evidence type="ECO:0008006" key="4">
    <source>
        <dbReference type="Google" id="ProtNLM"/>
    </source>
</evidence>
<name>A0A9D4K4W5_DREPO</name>
<feature type="non-terminal residue" evidence="2">
    <location>
        <position position="91"/>
    </location>
</feature>
<feature type="chain" id="PRO_5039183542" description="Secreted protein" evidence="1">
    <location>
        <begin position="29"/>
        <end position="91"/>
    </location>
</feature>
<comment type="caution">
    <text evidence="2">The sequence shown here is derived from an EMBL/GenBank/DDBJ whole genome shotgun (WGS) entry which is preliminary data.</text>
</comment>
<proteinExistence type="predicted"/>
<reference evidence="2" key="1">
    <citation type="journal article" date="2019" name="bioRxiv">
        <title>The Genome of the Zebra Mussel, Dreissena polymorpha: A Resource for Invasive Species Research.</title>
        <authorList>
            <person name="McCartney M.A."/>
            <person name="Auch B."/>
            <person name="Kono T."/>
            <person name="Mallez S."/>
            <person name="Zhang Y."/>
            <person name="Obille A."/>
            <person name="Becker A."/>
            <person name="Abrahante J.E."/>
            <person name="Garbe J."/>
            <person name="Badalamenti J.P."/>
            <person name="Herman A."/>
            <person name="Mangelson H."/>
            <person name="Liachko I."/>
            <person name="Sullivan S."/>
            <person name="Sone E.D."/>
            <person name="Koren S."/>
            <person name="Silverstein K.A.T."/>
            <person name="Beckman K.B."/>
            <person name="Gohl D.M."/>
        </authorList>
    </citation>
    <scope>NUCLEOTIDE SEQUENCE</scope>
    <source>
        <strain evidence="2">Duluth1</strain>
        <tissue evidence="2">Whole animal</tissue>
    </source>
</reference>
<feature type="signal peptide" evidence="1">
    <location>
        <begin position="1"/>
        <end position="28"/>
    </location>
</feature>
<keyword evidence="3" id="KW-1185">Reference proteome</keyword>